<dbReference type="EMBL" id="VXIV02002438">
    <property type="protein sequence ID" value="KAF6025632.1"/>
    <property type="molecule type" value="Genomic_DNA"/>
</dbReference>
<dbReference type="Proteomes" id="UP000593567">
    <property type="component" value="Unassembled WGS sequence"/>
</dbReference>
<name>A0A7J7JH08_BUGNE</name>
<evidence type="ECO:0000256" key="1">
    <source>
        <dbReference type="SAM" id="MobiDB-lite"/>
    </source>
</evidence>
<evidence type="ECO:0000313" key="3">
    <source>
        <dbReference type="Proteomes" id="UP000593567"/>
    </source>
</evidence>
<feature type="region of interest" description="Disordered" evidence="1">
    <location>
        <begin position="127"/>
        <end position="146"/>
    </location>
</feature>
<proteinExistence type="predicted"/>
<reference evidence="2" key="1">
    <citation type="submission" date="2020-06" db="EMBL/GenBank/DDBJ databases">
        <title>Draft genome of Bugula neritina, a colonial animal packing powerful symbionts and potential medicines.</title>
        <authorList>
            <person name="Rayko M."/>
        </authorList>
    </citation>
    <scope>NUCLEOTIDE SEQUENCE [LARGE SCALE GENOMIC DNA]</scope>
    <source>
        <strain evidence="2">Kwan_BN1</strain>
    </source>
</reference>
<keyword evidence="3" id="KW-1185">Reference proteome</keyword>
<organism evidence="2 3">
    <name type="scientific">Bugula neritina</name>
    <name type="common">Brown bryozoan</name>
    <name type="synonym">Sertularia neritina</name>
    <dbReference type="NCBI Taxonomy" id="10212"/>
    <lineage>
        <taxon>Eukaryota</taxon>
        <taxon>Metazoa</taxon>
        <taxon>Spiralia</taxon>
        <taxon>Lophotrochozoa</taxon>
        <taxon>Bryozoa</taxon>
        <taxon>Gymnolaemata</taxon>
        <taxon>Cheilostomatida</taxon>
        <taxon>Flustrina</taxon>
        <taxon>Buguloidea</taxon>
        <taxon>Bugulidae</taxon>
        <taxon>Bugula</taxon>
    </lineage>
</organism>
<comment type="caution">
    <text evidence="2">The sequence shown here is derived from an EMBL/GenBank/DDBJ whole genome shotgun (WGS) entry which is preliminary data.</text>
</comment>
<gene>
    <name evidence="2" type="ORF">EB796_016060</name>
</gene>
<dbReference type="AlphaFoldDB" id="A0A7J7JH08"/>
<sequence length="170" mass="18463">MKPPTFLPPNIGAEDAENEANIMKAHDFRKAAHQSKYLDECGMYTEDGYMAPKHLYASIGETALPPPPYSPPHYDVLNGAKKLQAPCPDSSAGMYEDMDAMKLDSKSSPSYSNIPANVVADHYDVPTNGASAVESRSEPEKAETVATETVLYDVPKLQLKVAAESEEVDV</sequence>
<protein>
    <submittedName>
        <fullName evidence="2">Uncharacterized protein</fullName>
    </submittedName>
</protein>
<accession>A0A7J7JH08</accession>
<evidence type="ECO:0000313" key="2">
    <source>
        <dbReference type="EMBL" id="KAF6025632.1"/>
    </source>
</evidence>